<name>A0A562SZP8_CHIJA</name>
<dbReference type="Proteomes" id="UP000316778">
    <property type="component" value="Unassembled WGS sequence"/>
</dbReference>
<feature type="transmembrane region" description="Helical" evidence="1">
    <location>
        <begin position="93"/>
        <end position="112"/>
    </location>
</feature>
<feature type="transmembrane region" description="Helical" evidence="1">
    <location>
        <begin position="205"/>
        <end position="224"/>
    </location>
</feature>
<feature type="transmembrane region" description="Helical" evidence="1">
    <location>
        <begin position="236"/>
        <end position="259"/>
    </location>
</feature>
<dbReference type="PANTHER" id="PTHR30188:SF4">
    <property type="entry name" value="PROTEIN TRIGALACTOSYLDIACYLGLYCEROL 1, CHLOROPLASTIC"/>
    <property type="match status" value="1"/>
</dbReference>
<comment type="caution">
    <text evidence="2">The sequence shown here is derived from an EMBL/GenBank/DDBJ whole genome shotgun (WGS) entry which is preliminary data.</text>
</comment>
<reference evidence="2 3" key="1">
    <citation type="journal article" date="2013" name="Stand. Genomic Sci.">
        <title>Genomic Encyclopedia of Type Strains, Phase I: The one thousand microbial genomes (KMG-I) project.</title>
        <authorList>
            <person name="Kyrpides N.C."/>
            <person name="Woyke T."/>
            <person name="Eisen J.A."/>
            <person name="Garrity G."/>
            <person name="Lilburn T.G."/>
            <person name="Beck B.J."/>
            <person name="Whitman W.B."/>
            <person name="Hugenholtz P."/>
            <person name="Klenk H.P."/>
        </authorList>
    </citation>
    <scope>NUCLEOTIDE SEQUENCE [LARGE SCALE GENOMIC DNA]</scope>
    <source>
        <strain evidence="2 3">DSM 13484</strain>
    </source>
</reference>
<evidence type="ECO:0000256" key="1">
    <source>
        <dbReference type="SAM" id="Phobius"/>
    </source>
</evidence>
<feature type="transmembrane region" description="Helical" evidence="1">
    <location>
        <begin position="51"/>
        <end position="73"/>
    </location>
</feature>
<evidence type="ECO:0000313" key="3">
    <source>
        <dbReference type="Proteomes" id="UP000316778"/>
    </source>
</evidence>
<protein>
    <submittedName>
        <fullName evidence="2">Phospholipid/cholesterol/gamma-HCH transport system permease protein</fullName>
    </submittedName>
</protein>
<keyword evidence="1" id="KW-1133">Transmembrane helix</keyword>
<proteinExistence type="predicted"/>
<dbReference type="EMBL" id="VLLG01000004">
    <property type="protein sequence ID" value="TWI86722.1"/>
    <property type="molecule type" value="Genomic_DNA"/>
</dbReference>
<keyword evidence="3" id="KW-1185">Reference proteome</keyword>
<evidence type="ECO:0000313" key="2">
    <source>
        <dbReference type="EMBL" id="TWI86722.1"/>
    </source>
</evidence>
<keyword evidence="1" id="KW-0472">Membrane</keyword>
<dbReference type="OrthoDB" id="9810518at2"/>
<keyword evidence="1" id="KW-0812">Transmembrane</keyword>
<dbReference type="InterPro" id="IPR030802">
    <property type="entry name" value="Permease_MalE"/>
</dbReference>
<sequence>MGSAEQPGKPVISKGVDRFFSDVHEIFRFISRFFKEVFLPPFELREFIRQCFYVGNKSLMLISLTGFITGLVFTKQSRPSLAEFGATSWLPSLISIAIIRALAPLVTALICAGKVGSSIGAELASMKVTEQIDAMEVSAINPFKYLVVTRIMATTICLPLLMCYTGIIGLAGAFLDVHLNEQTSVQTFIQNAFTNISFLDLGASLVKALVYGFTIGVVSCYQGFHATQGTQGVGKAANVSVVISMFLIFIEEVLIVQLVNAIR</sequence>
<dbReference type="GO" id="GO:0043190">
    <property type="term" value="C:ATP-binding cassette (ABC) transporter complex"/>
    <property type="evidence" value="ECO:0007669"/>
    <property type="project" value="InterPro"/>
</dbReference>
<organism evidence="2 3">
    <name type="scientific">Chitinophaga japonensis</name>
    <name type="common">Flexibacter japonensis</name>
    <dbReference type="NCBI Taxonomy" id="104662"/>
    <lineage>
        <taxon>Bacteria</taxon>
        <taxon>Pseudomonadati</taxon>
        <taxon>Bacteroidota</taxon>
        <taxon>Chitinophagia</taxon>
        <taxon>Chitinophagales</taxon>
        <taxon>Chitinophagaceae</taxon>
        <taxon>Chitinophaga</taxon>
    </lineage>
</organism>
<dbReference type="AlphaFoldDB" id="A0A562SZP8"/>
<dbReference type="RefSeq" id="WP_145716746.1">
    <property type="nucleotide sequence ID" value="NZ_BAAAFY010000004.1"/>
</dbReference>
<dbReference type="Pfam" id="PF02405">
    <property type="entry name" value="MlaE"/>
    <property type="match status" value="1"/>
</dbReference>
<dbReference type="GO" id="GO:0005548">
    <property type="term" value="F:phospholipid transporter activity"/>
    <property type="evidence" value="ECO:0007669"/>
    <property type="project" value="TreeGrafter"/>
</dbReference>
<dbReference type="PANTHER" id="PTHR30188">
    <property type="entry name" value="ABC TRANSPORTER PERMEASE PROTEIN-RELATED"/>
    <property type="match status" value="1"/>
</dbReference>
<feature type="transmembrane region" description="Helical" evidence="1">
    <location>
        <begin position="151"/>
        <end position="175"/>
    </location>
</feature>
<accession>A0A562SZP8</accession>
<gene>
    <name evidence="2" type="ORF">LX66_3985</name>
</gene>